<feature type="transmembrane region" description="Helical" evidence="8">
    <location>
        <begin position="12"/>
        <end position="34"/>
    </location>
</feature>
<dbReference type="PANTHER" id="PTHR30003:SF0">
    <property type="entry name" value="GLYCOLATE PERMEASE GLCA-RELATED"/>
    <property type="match status" value="1"/>
</dbReference>
<feature type="transmembrane region" description="Helical" evidence="8">
    <location>
        <begin position="421"/>
        <end position="442"/>
    </location>
</feature>
<feature type="transmembrane region" description="Helical" evidence="8">
    <location>
        <begin position="261"/>
        <end position="278"/>
    </location>
</feature>
<evidence type="ECO:0000256" key="1">
    <source>
        <dbReference type="ARBA" id="ARBA00004651"/>
    </source>
</evidence>
<keyword evidence="4 8" id="KW-1003">Cell membrane</keyword>
<feature type="transmembrane region" description="Helical" evidence="8">
    <location>
        <begin position="454"/>
        <end position="476"/>
    </location>
</feature>
<gene>
    <name evidence="10" type="ORF">BJ971_003274</name>
</gene>
<feature type="transmembrane region" description="Helical" evidence="8">
    <location>
        <begin position="332"/>
        <end position="351"/>
    </location>
</feature>
<evidence type="ECO:0000313" key="10">
    <source>
        <dbReference type="EMBL" id="MBB4762718.1"/>
    </source>
</evidence>
<comment type="function">
    <text evidence="8">Uptake of L-lactate across the membrane. Can also transport D-lactate and glycolate.</text>
</comment>
<feature type="region of interest" description="Disordered" evidence="9">
    <location>
        <begin position="286"/>
        <end position="315"/>
    </location>
</feature>
<evidence type="ECO:0000256" key="3">
    <source>
        <dbReference type="ARBA" id="ARBA00022448"/>
    </source>
</evidence>
<evidence type="ECO:0000256" key="2">
    <source>
        <dbReference type="ARBA" id="ARBA00010100"/>
    </source>
</evidence>
<evidence type="ECO:0000256" key="8">
    <source>
        <dbReference type="RuleBase" id="RU365092"/>
    </source>
</evidence>
<evidence type="ECO:0000256" key="6">
    <source>
        <dbReference type="ARBA" id="ARBA00022989"/>
    </source>
</evidence>
<dbReference type="Pfam" id="PF02652">
    <property type="entry name" value="Lactate_perm"/>
    <property type="match status" value="1"/>
</dbReference>
<dbReference type="PANTHER" id="PTHR30003">
    <property type="entry name" value="L-LACTATE PERMEASE"/>
    <property type="match status" value="1"/>
</dbReference>
<proteinExistence type="inferred from homology"/>
<keyword evidence="7 8" id="KW-0472">Membrane</keyword>
<feature type="transmembrane region" description="Helical" evidence="8">
    <location>
        <begin position="141"/>
        <end position="163"/>
    </location>
</feature>
<protein>
    <recommendedName>
        <fullName evidence="8">L-lactate permease</fullName>
    </recommendedName>
</protein>
<feature type="transmembrane region" description="Helical" evidence="8">
    <location>
        <begin position="202"/>
        <end position="223"/>
    </location>
</feature>
<evidence type="ECO:0000313" key="11">
    <source>
        <dbReference type="Proteomes" id="UP000578112"/>
    </source>
</evidence>
<dbReference type="GO" id="GO:0005886">
    <property type="term" value="C:plasma membrane"/>
    <property type="evidence" value="ECO:0007669"/>
    <property type="project" value="UniProtKB-SubCell"/>
</dbReference>
<evidence type="ECO:0000256" key="9">
    <source>
        <dbReference type="SAM" id="MobiDB-lite"/>
    </source>
</evidence>
<feature type="transmembrane region" description="Helical" evidence="8">
    <location>
        <begin position="388"/>
        <end position="409"/>
    </location>
</feature>
<comment type="subcellular location">
    <subcellularLocation>
        <location evidence="1 8">Cell membrane</location>
        <topology evidence="1 8">Multi-pass membrane protein</topology>
    </subcellularLocation>
</comment>
<evidence type="ECO:0000256" key="5">
    <source>
        <dbReference type="ARBA" id="ARBA00022692"/>
    </source>
</evidence>
<dbReference type="GO" id="GO:0015129">
    <property type="term" value="F:lactate transmembrane transporter activity"/>
    <property type="evidence" value="ECO:0007669"/>
    <property type="project" value="UniProtKB-UniRule"/>
</dbReference>
<feature type="transmembrane region" description="Helical" evidence="8">
    <location>
        <begin position="41"/>
        <end position="62"/>
    </location>
</feature>
<feature type="compositionally biased region" description="Low complexity" evidence="9">
    <location>
        <begin position="289"/>
        <end position="310"/>
    </location>
</feature>
<feature type="transmembrane region" description="Helical" evidence="8">
    <location>
        <begin position="235"/>
        <end position="255"/>
    </location>
</feature>
<organism evidence="10 11">
    <name type="scientific">Actinoplanes digitatis</name>
    <dbReference type="NCBI Taxonomy" id="1868"/>
    <lineage>
        <taxon>Bacteria</taxon>
        <taxon>Bacillati</taxon>
        <taxon>Actinomycetota</taxon>
        <taxon>Actinomycetes</taxon>
        <taxon>Micromonosporales</taxon>
        <taxon>Micromonosporaceae</taxon>
        <taxon>Actinoplanes</taxon>
    </lineage>
</organism>
<comment type="caution">
    <text evidence="10">The sequence shown here is derived from an EMBL/GenBank/DDBJ whole genome shotgun (WGS) entry which is preliminary data.</text>
</comment>
<keyword evidence="6 8" id="KW-1133">Transmembrane helix</keyword>
<dbReference type="EMBL" id="JACHNH010000001">
    <property type="protein sequence ID" value="MBB4762718.1"/>
    <property type="molecule type" value="Genomic_DNA"/>
</dbReference>
<sequence length="572" mass="59084">MSDQFTIVTDPVAGSVALSALFAVLPLVTLFVLLGVLRMRAWLAGLIALAVALIVAVAVYSMPVGLALLSASEGAAFGFFPILWIVLNAIWVYNLTVASGHFDVLRRSMERVSPDMRIMAIIVAFCFGALLEALAGFGTPVAITVVMLMALGFPPIRAAAVALIANTAPVAFGALATPIVTLSTVTSGAVDDPRLTTDTLGAMVGRQTPLLAVVVPLVLVAVVDGRRGVRQTWPAAIVAGGVFAVGQFVASNYISVPLTDIVAALLAAAAVVLLLRFWRPVESPDLREPAPSGAGDAAADPPGPGDAAAAPGGGRPVGMLERRDSGVEVARAYAPYLIIIAIFSIANIGVVKDALAQEPWTVKFPWPGLEVLGANGEPLASTTFTLGWLPAAGTLMILAGILTALVLRIRPARALRAYLDTYVELRHAIVTVMAVLALAYVLNQSGQTNTLGVFLAAAGGFFIFLSSILGWTGVAVTGSDTSSNALFGALQVQTATQAGLDPVLLAAANSSGGVLGKMISPQNLAIAASAVGMAGREGDIFRRVVGWSLLLLLVMCVLVTLQGTPLLSWMVP</sequence>
<feature type="transmembrane region" description="Helical" evidence="8">
    <location>
        <begin position="170"/>
        <end position="190"/>
    </location>
</feature>
<keyword evidence="5 8" id="KW-0812">Transmembrane</keyword>
<evidence type="ECO:0000256" key="7">
    <source>
        <dbReference type="ARBA" id="ARBA00023136"/>
    </source>
</evidence>
<dbReference type="AlphaFoldDB" id="A0A7W7HXR0"/>
<keyword evidence="3 8" id="KW-0813">Transport</keyword>
<dbReference type="InterPro" id="IPR003804">
    <property type="entry name" value="Lactate_perm"/>
</dbReference>
<feature type="transmembrane region" description="Helical" evidence="8">
    <location>
        <begin position="544"/>
        <end position="563"/>
    </location>
</feature>
<dbReference type="NCBIfam" id="TIGR00795">
    <property type="entry name" value="lctP"/>
    <property type="match status" value="1"/>
</dbReference>
<reference evidence="10 11" key="1">
    <citation type="submission" date="2020-08" db="EMBL/GenBank/DDBJ databases">
        <title>Sequencing the genomes of 1000 actinobacteria strains.</title>
        <authorList>
            <person name="Klenk H.-P."/>
        </authorList>
    </citation>
    <scope>NUCLEOTIDE SEQUENCE [LARGE SCALE GENOMIC DNA]</scope>
    <source>
        <strain evidence="10 11">DSM 43149</strain>
    </source>
</reference>
<keyword evidence="11" id="KW-1185">Reference proteome</keyword>
<accession>A0A7W7HXR0</accession>
<dbReference type="GO" id="GO:0015295">
    <property type="term" value="F:solute:proton symporter activity"/>
    <property type="evidence" value="ECO:0007669"/>
    <property type="project" value="TreeGrafter"/>
</dbReference>
<feature type="transmembrane region" description="Helical" evidence="8">
    <location>
        <begin position="74"/>
        <end position="95"/>
    </location>
</feature>
<comment type="similarity">
    <text evidence="2 8">Belongs to the lactate permease family.</text>
</comment>
<dbReference type="Proteomes" id="UP000578112">
    <property type="component" value="Unassembled WGS sequence"/>
</dbReference>
<evidence type="ECO:0000256" key="4">
    <source>
        <dbReference type="ARBA" id="ARBA00022475"/>
    </source>
</evidence>
<feature type="transmembrane region" description="Helical" evidence="8">
    <location>
        <begin position="116"/>
        <end position="135"/>
    </location>
</feature>
<name>A0A7W7HXR0_9ACTN</name>